<protein>
    <recommendedName>
        <fullName evidence="11">G-protein coupled receptors family 1 profile domain-containing protein</fullName>
    </recommendedName>
</protein>
<evidence type="ECO:0000256" key="10">
    <source>
        <dbReference type="SAM" id="Phobius"/>
    </source>
</evidence>
<keyword evidence="6 10" id="KW-0472">Membrane</keyword>
<dbReference type="Pfam" id="PF00001">
    <property type="entry name" value="7tm_1"/>
    <property type="match status" value="1"/>
</dbReference>
<feature type="transmembrane region" description="Helical" evidence="10">
    <location>
        <begin position="284"/>
        <end position="309"/>
    </location>
</feature>
<feature type="transmembrane region" description="Helical" evidence="10">
    <location>
        <begin position="156"/>
        <end position="178"/>
    </location>
</feature>
<accession>A0A913XEJ8</accession>
<dbReference type="PRINTS" id="PR00237">
    <property type="entry name" value="GPCRRHODOPSN"/>
</dbReference>
<keyword evidence="7 9" id="KW-0675">Receptor</keyword>
<evidence type="ECO:0000259" key="11">
    <source>
        <dbReference type="PROSITE" id="PS50262"/>
    </source>
</evidence>
<dbReference type="Proteomes" id="UP000887567">
    <property type="component" value="Unplaced"/>
</dbReference>
<keyword evidence="8 9" id="KW-0807">Transducer</keyword>
<evidence type="ECO:0000256" key="2">
    <source>
        <dbReference type="ARBA" id="ARBA00010663"/>
    </source>
</evidence>
<evidence type="ECO:0000313" key="13">
    <source>
        <dbReference type="Proteomes" id="UP000887567"/>
    </source>
</evidence>
<dbReference type="AlphaFoldDB" id="A0A913XEJ8"/>
<evidence type="ECO:0000256" key="7">
    <source>
        <dbReference type="ARBA" id="ARBA00023170"/>
    </source>
</evidence>
<keyword evidence="3 9" id="KW-0812">Transmembrane</keyword>
<evidence type="ECO:0000256" key="1">
    <source>
        <dbReference type="ARBA" id="ARBA00004141"/>
    </source>
</evidence>
<dbReference type="PANTHER" id="PTHR45695:SF9">
    <property type="entry name" value="LEUCOKININ RECEPTOR"/>
    <property type="match status" value="1"/>
</dbReference>
<comment type="similarity">
    <text evidence="2 9">Belongs to the G-protein coupled receptor 1 family.</text>
</comment>
<name>A0A913XEJ8_EXADI</name>
<dbReference type="RefSeq" id="XP_020903244.2">
    <property type="nucleotide sequence ID" value="XM_021047585.2"/>
</dbReference>
<dbReference type="OrthoDB" id="5975505at2759"/>
<feature type="transmembrane region" description="Helical" evidence="10">
    <location>
        <begin position="203"/>
        <end position="227"/>
    </location>
</feature>
<feature type="transmembrane region" description="Helical" evidence="10">
    <location>
        <begin position="77"/>
        <end position="102"/>
    </location>
</feature>
<evidence type="ECO:0000256" key="6">
    <source>
        <dbReference type="ARBA" id="ARBA00023136"/>
    </source>
</evidence>
<reference evidence="12" key="1">
    <citation type="submission" date="2022-11" db="UniProtKB">
        <authorList>
            <consortium name="EnsemblMetazoa"/>
        </authorList>
    </citation>
    <scope>IDENTIFICATION</scope>
</reference>
<dbReference type="GO" id="GO:0005886">
    <property type="term" value="C:plasma membrane"/>
    <property type="evidence" value="ECO:0007669"/>
    <property type="project" value="TreeGrafter"/>
</dbReference>
<organism evidence="12 13">
    <name type="scientific">Exaiptasia diaphana</name>
    <name type="common">Tropical sea anemone</name>
    <name type="synonym">Aiptasia pulchella</name>
    <dbReference type="NCBI Taxonomy" id="2652724"/>
    <lineage>
        <taxon>Eukaryota</taxon>
        <taxon>Metazoa</taxon>
        <taxon>Cnidaria</taxon>
        <taxon>Anthozoa</taxon>
        <taxon>Hexacorallia</taxon>
        <taxon>Actiniaria</taxon>
        <taxon>Aiptasiidae</taxon>
        <taxon>Exaiptasia</taxon>
    </lineage>
</organism>
<feature type="transmembrane region" description="Helical" evidence="10">
    <location>
        <begin position="248"/>
        <end position="272"/>
    </location>
</feature>
<evidence type="ECO:0000256" key="3">
    <source>
        <dbReference type="ARBA" id="ARBA00022692"/>
    </source>
</evidence>
<dbReference type="PRINTS" id="PR01012">
    <property type="entry name" value="NRPEPTIDEYR"/>
</dbReference>
<dbReference type="GeneID" id="110241696"/>
<keyword evidence="13" id="KW-1185">Reference proteome</keyword>
<evidence type="ECO:0000256" key="4">
    <source>
        <dbReference type="ARBA" id="ARBA00022989"/>
    </source>
</evidence>
<evidence type="ECO:0000313" key="12">
    <source>
        <dbReference type="EnsemblMetazoa" id="XP_020903244.2"/>
    </source>
</evidence>
<evidence type="ECO:0000256" key="8">
    <source>
        <dbReference type="ARBA" id="ARBA00023224"/>
    </source>
</evidence>
<comment type="subcellular location">
    <subcellularLocation>
        <location evidence="1">Membrane</location>
        <topology evidence="1">Multi-pass membrane protein</topology>
    </subcellularLocation>
</comment>
<keyword evidence="5 9" id="KW-0297">G-protein coupled receptor</keyword>
<dbReference type="KEGG" id="epa:110241696"/>
<proteinExistence type="inferred from homology"/>
<dbReference type="PROSITE" id="PS00237">
    <property type="entry name" value="G_PROTEIN_RECEP_F1_1"/>
    <property type="match status" value="1"/>
</dbReference>
<dbReference type="PROSITE" id="PS50262">
    <property type="entry name" value="G_PROTEIN_RECEP_F1_2"/>
    <property type="match status" value="1"/>
</dbReference>
<evidence type="ECO:0000256" key="9">
    <source>
        <dbReference type="RuleBase" id="RU000688"/>
    </source>
</evidence>
<dbReference type="SMART" id="SM01381">
    <property type="entry name" value="7TM_GPCR_Srsx"/>
    <property type="match status" value="1"/>
</dbReference>
<feature type="domain" description="G-protein coupled receptors family 1 profile" evidence="11">
    <location>
        <begin position="57"/>
        <end position="306"/>
    </location>
</feature>
<evidence type="ECO:0000256" key="5">
    <source>
        <dbReference type="ARBA" id="ARBA00023040"/>
    </source>
</evidence>
<dbReference type="InterPro" id="IPR000276">
    <property type="entry name" value="GPCR_Rhodpsn"/>
</dbReference>
<dbReference type="PANTHER" id="PTHR45695">
    <property type="entry name" value="LEUCOKININ RECEPTOR-RELATED"/>
    <property type="match status" value="1"/>
</dbReference>
<dbReference type="Gene3D" id="1.20.1070.10">
    <property type="entry name" value="Rhodopsin 7-helix transmembrane proteins"/>
    <property type="match status" value="1"/>
</dbReference>
<sequence length="377" mass="42689">MALLSNCTNSTLNNSLSTNCTSSNEESFTPFDFAEPEAMRWIRIVAYGLVFLFGVLGNLMVVLAFRQPKMRTVPNLFISNLAMADGVVSLVNVPLVALHAHLSYWPYGEFLCKLLPFLQGVSLAASVGTMMAISIDRYMVIVRYDRPKLTLVKAKIWIAVIWIISCIIPSPIIGYSNIMTVPVKGVMRPKCVETWPNPAAVKAFSMMVFLLLYCIPLIITCTFYGLIARAFKNLPTAQKVSHKAQRRIVRMFLIVVFLFALCWLPYHVLFLYMDYVLRQYTSTIVSLVLFVQWLIFANSACNPIVYAVFNTNYRRQFMNMARFSFQRDYSISRTIHGPRSAEAHQLALANVKAIVGRQTSCPEACNIESIDVRRPTI</sequence>
<keyword evidence="4 10" id="KW-1133">Transmembrane helix</keyword>
<dbReference type="InterPro" id="IPR000611">
    <property type="entry name" value="NPY_rcpt"/>
</dbReference>
<feature type="transmembrane region" description="Helical" evidence="10">
    <location>
        <begin position="114"/>
        <end position="135"/>
    </location>
</feature>
<feature type="transmembrane region" description="Helical" evidence="10">
    <location>
        <begin position="44"/>
        <end position="65"/>
    </location>
</feature>
<dbReference type="InterPro" id="IPR017452">
    <property type="entry name" value="GPCR_Rhodpsn_7TM"/>
</dbReference>
<dbReference type="SUPFAM" id="SSF81321">
    <property type="entry name" value="Family A G protein-coupled receptor-like"/>
    <property type="match status" value="1"/>
</dbReference>
<dbReference type="GO" id="GO:0004983">
    <property type="term" value="F:neuropeptide Y receptor activity"/>
    <property type="evidence" value="ECO:0007669"/>
    <property type="project" value="InterPro"/>
</dbReference>
<dbReference type="EnsemblMetazoa" id="XM_021047585.2">
    <property type="protein sequence ID" value="XP_020903244.2"/>
    <property type="gene ID" value="LOC110241696"/>
</dbReference>